<proteinExistence type="predicted"/>
<dbReference type="Proteomes" id="UP000245626">
    <property type="component" value="Unassembled WGS sequence"/>
</dbReference>
<protein>
    <submittedName>
        <fullName evidence="1">Uncharacterized protein</fullName>
    </submittedName>
</protein>
<name>A0ACD0NZS5_9BASI</name>
<evidence type="ECO:0000313" key="1">
    <source>
        <dbReference type="EMBL" id="PWN51282.1"/>
    </source>
</evidence>
<accession>A0ACD0NZS5</accession>
<evidence type="ECO:0000313" key="2">
    <source>
        <dbReference type="Proteomes" id="UP000245626"/>
    </source>
</evidence>
<keyword evidence="2" id="KW-1185">Reference proteome</keyword>
<dbReference type="EMBL" id="KZ819856">
    <property type="protein sequence ID" value="PWN51282.1"/>
    <property type="molecule type" value="Genomic_DNA"/>
</dbReference>
<organism evidence="1 2">
    <name type="scientific">Violaceomyces palustris</name>
    <dbReference type="NCBI Taxonomy" id="1673888"/>
    <lineage>
        <taxon>Eukaryota</taxon>
        <taxon>Fungi</taxon>
        <taxon>Dikarya</taxon>
        <taxon>Basidiomycota</taxon>
        <taxon>Ustilaginomycotina</taxon>
        <taxon>Ustilaginomycetes</taxon>
        <taxon>Violaceomycetales</taxon>
        <taxon>Violaceomycetaceae</taxon>
        <taxon>Violaceomyces</taxon>
    </lineage>
</organism>
<gene>
    <name evidence="1" type="ORF">IE53DRAFT_314199</name>
</gene>
<reference evidence="1 2" key="1">
    <citation type="journal article" date="2018" name="Mol. Biol. Evol.">
        <title>Broad Genomic Sampling Reveals a Smut Pathogenic Ancestry of the Fungal Clade Ustilaginomycotina.</title>
        <authorList>
            <person name="Kijpornyongpan T."/>
            <person name="Mondo S.J."/>
            <person name="Barry K."/>
            <person name="Sandor L."/>
            <person name="Lee J."/>
            <person name="Lipzen A."/>
            <person name="Pangilinan J."/>
            <person name="LaButti K."/>
            <person name="Hainaut M."/>
            <person name="Henrissat B."/>
            <person name="Grigoriev I.V."/>
            <person name="Spatafora J.W."/>
            <person name="Aime M.C."/>
        </authorList>
    </citation>
    <scope>NUCLEOTIDE SEQUENCE [LARGE SCALE GENOMIC DNA]</scope>
    <source>
        <strain evidence="1 2">SA 807</strain>
    </source>
</reference>
<sequence>MHPSTSSENAGELGDYVKPPWEELQIEPYRLVVDADEEVFYLYTQVDDCVDDRDHAVTNGLGYVDASSDRIILDLGVEGQTLGILQNTTSLRTTKGDTGSIVWRASIMLARAMYERKIFTDLSFFSWARVLELGAGTGAFSLAMSKLGVITPAQASMWLCTDQEAVLPLLAKNLKGNSLRSSALDWNDFSSGHGTTRWSRETSQRQLLKDLGGWPDLIVCTDCVYNPGLFQALVSTLLMLTKPGKTSVLMACELRSSDIMSDFLSVWMRSDDSWKIVSLEGRLMKTHALWLGWRV</sequence>